<evidence type="ECO:0000313" key="3">
    <source>
        <dbReference type="Proteomes" id="UP001157946"/>
    </source>
</evidence>
<protein>
    <submittedName>
        <fullName evidence="2">Uncharacterized protein</fullName>
    </submittedName>
</protein>
<name>A0AA45WMP4_9BACL</name>
<comment type="caution">
    <text evidence="2">The sequence shown here is derived from an EMBL/GenBank/DDBJ whole genome shotgun (WGS) entry which is preliminary data.</text>
</comment>
<evidence type="ECO:0000313" key="2">
    <source>
        <dbReference type="EMBL" id="SMP14151.1"/>
    </source>
</evidence>
<dbReference type="RefSeq" id="WP_284724120.1">
    <property type="nucleotide sequence ID" value="NZ_FXTU01000002.1"/>
</dbReference>
<feature type="transmembrane region" description="Helical" evidence="1">
    <location>
        <begin position="88"/>
        <end position="108"/>
    </location>
</feature>
<proteinExistence type="predicted"/>
<feature type="transmembrane region" description="Helical" evidence="1">
    <location>
        <begin position="6"/>
        <end position="24"/>
    </location>
</feature>
<accession>A0AA45WMP4</accession>
<keyword evidence="1" id="KW-1133">Transmembrane helix</keyword>
<dbReference type="AlphaFoldDB" id="A0AA45WMP4"/>
<keyword evidence="1" id="KW-0472">Membrane</keyword>
<evidence type="ECO:0000256" key="1">
    <source>
        <dbReference type="SAM" id="Phobius"/>
    </source>
</evidence>
<gene>
    <name evidence="2" type="ORF">SAMN06265361_102544</name>
</gene>
<reference evidence="2" key="1">
    <citation type="submission" date="2017-05" db="EMBL/GenBank/DDBJ databases">
        <authorList>
            <person name="Varghese N."/>
            <person name="Submissions S."/>
        </authorList>
    </citation>
    <scope>NUCLEOTIDE SEQUENCE</scope>
    <source>
        <strain evidence="2">DSM 45262</strain>
    </source>
</reference>
<organism evidence="2 3">
    <name type="scientific">Laceyella tengchongensis</name>
    <dbReference type="NCBI Taxonomy" id="574699"/>
    <lineage>
        <taxon>Bacteria</taxon>
        <taxon>Bacillati</taxon>
        <taxon>Bacillota</taxon>
        <taxon>Bacilli</taxon>
        <taxon>Bacillales</taxon>
        <taxon>Thermoactinomycetaceae</taxon>
        <taxon>Laceyella</taxon>
    </lineage>
</organism>
<dbReference type="EMBL" id="FXTU01000002">
    <property type="protein sequence ID" value="SMP14151.1"/>
    <property type="molecule type" value="Genomic_DNA"/>
</dbReference>
<keyword evidence="3" id="KW-1185">Reference proteome</keyword>
<keyword evidence="1" id="KW-0812">Transmembrane</keyword>
<dbReference type="Proteomes" id="UP001157946">
    <property type="component" value="Unassembled WGS sequence"/>
</dbReference>
<feature type="transmembrane region" description="Helical" evidence="1">
    <location>
        <begin position="31"/>
        <end position="49"/>
    </location>
</feature>
<sequence>MNIKYVISLLATIVTEWLCSFLCAKMLDVALVEVACFVRLMFLILFIYFNTKGGVLSKWMDAEIQATTGLKTENAAIRIRFTPVLAGLVLYFIMTMVWTLVAFGPNLIA</sequence>